<keyword evidence="10" id="KW-1185">Reference proteome</keyword>
<evidence type="ECO:0000313" key="10">
    <source>
        <dbReference type="Proteomes" id="UP000242175"/>
    </source>
</evidence>
<evidence type="ECO:0000256" key="6">
    <source>
        <dbReference type="ARBA" id="ARBA00023136"/>
    </source>
</evidence>
<dbReference type="KEGG" id="pmai:CF386_07760"/>
<dbReference type="PANTHER" id="PTHR43266">
    <property type="entry name" value="MACROLIDE-EFFLUX PROTEIN"/>
    <property type="match status" value="1"/>
</dbReference>
<dbReference type="InterPro" id="IPR036259">
    <property type="entry name" value="MFS_trans_sf"/>
</dbReference>
<feature type="transmembrane region" description="Helical" evidence="7">
    <location>
        <begin position="300"/>
        <end position="321"/>
    </location>
</feature>
<feature type="transmembrane region" description="Helical" evidence="7">
    <location>
        <begin position="209"/>
        <end position="228"/>
    </location>
</feature>
<name>A0A220VEY0_9GAMM</name>
<comment type="subcellular location">
    <subcellularLocation>
        <location evidence="1">Cell membrane</location>
        <topology evidence="1">Multi-pass membrane protein</topology>
    </subcellularLocation>
</comment>
<evidence type="ECO:0000256" key="7">
    <source>
        <dbReference type="SAM" id="Phobius"/>
    </source>
</evidence>
<feature type="transmembrane region" description="Helical" evidence="7">
    <location>
        <begin position="43"/>
        <end position="62"/>
    </location>
</feature>
<dbReference type="Pfam" id="PF07690">
    <property type="entry name" value="MFS_1"/>
    <property type="match status" value="1"/>
</dbReference>
<feature type="transmembrane region" description="Helical" evidence="7">
    <location>
        <begin position="138"/>
        <end position="157"/>
    </location>
</feature>
<keyword evidence="4 7" id="KW-0812">Transmembrane</keyword>
<dbReference type="GO" id="GO:0022857">
    <property type="term" value="F:transmembrane transporter activity"/>
    <property type="evidence" value="ECO:0007669"/>
    <property type="project" value="InterPro"/>
</dbReference>
<dbReference type="RefSeq" id="WP_089073862.1">
    <property type="nucleotide sequence ID" value="NZ_CBCSAM010000006.1"/>
</dbReference>
<evidence type="ECO:0000313" key="9">
    <source>
        <dbReference type="EMBL" id="ASK78954.1"/>
    </source>
</evidence>
<feature type="transmembrane region" description="Helical" evidence="7">
    <location>
        <begin position="248"/>
        <end position="267"/>
    </location>
</feature>
<feature type="transmembrane region" description="Helical" evidence="7">
    <location>
        <begin position="99"/>
        <end position="118"/>
    </location>
</feature>
<dbReference type="EMBL" id="CP022356">
    <property type="protein sequence ID" value="ASK78954.1"/>
    <property type="molecule type" value="Genomic_DNA"/>
</dbReference>
<dbReference type="Gene3D" id="1.20.1250.20">
    <property type="entry name" value="MFS general substrate transporter like domains"/>
    <property type="match status" value="1"/>
</dbReference>
<dbReference type="PANTHER" id="PTHR43266:SF2">
    <property type="entry name" value="MAJOR FACILITATOR SUPERFAMILY (MFS) PROFILE DOMAIN-CONTAINING PROTEIN"/>
    <property type="match status" value="1"/>
</dbReference>
<feature type="transmembrane region" description="Helical" evidence="7">
    <location>
        <begin position="333"/>
        <end position="357"/>
    </location>
</feature>
<feature type="transmembrane region" description="Helical" evidence="7">
    <location>
        <begin position="363"/>
        <end position="382"/>
    </location>
</feature>
<keyword evidence="6 7" id="KW-0472">Membrane</keyword>
<organism evidence="9 10">
    <name type="scientific">Paraphotobacterium marinum</name>
    <dbReference type="NCBI Taxonomy" id="1755811"/>
    <lineage>
        <taxon>Bacteria</taxon>
        <taxon>Pseudomonadati</taxon>
        <taxon>Pseudomonadota</taxon>
        <taxon>Gammaproteobacteria</taxon>
        <taxon>Vibrionales</taxon>
        <taxon>Vibrionaceae</taxon>
        <taxon>Paraphotobacterium</taxon>
    </lineage>
</organism>
<dbReference type="OrthoDB" id="4368225at2"/>
<dbReference type="GO" id="GO:0005886">
    <property type="term" value="C:plasma membrane"/>
    <property type="evidence" value="ECO:0007669"/>
    <property type="project" value="UniProtKB-SubCell"/>
</dbReference>
<dbReference type="InterPro" id="IPR020846">
    <property type="entry name" value="MFS_dom"/>
</dbReference>
<proteinExistence type="predicted"/>
<feature type="transmembrane region" description="Helical" evidence="7">
    <location>
        <begin position="74"/>
        <end position="93"/>
    </location>
</feature>
<dbReference type="SUPFAM" id="SSF103473">
    <property type="entry name" value="MFS general substrate transporter"/>
    <property type="match status" value="1"/>
</dbReference>
<feature type="transmembrane region" description="Helical" evidence="7">
    <location>
        <begin position="274"/>
        <end position="294"/>
    </location>
</feature>
<protein>
    <recommendedName>
        <fullName evidence="8">Major facilitator superfamily (MFS) profile domain-containing protein</fullName>
    </recommendedName>
</protein>
<reference evidence="9 10" key="1">
    <citation type="journal article" date="2016" name="Int. J. Syst. Evol. Microbiol.">
        <title>Paraphotobacterium marinum gen. nov., sp. nov., a member of the family Vibrionaceae, isolated from surface seawater.</title>
        <authorList>
            <person name="Huang Z."/>
            <person name="Dong C."/>
            <person name="Shao Z."/>
        </authorList>
    </citation>
    <scope>NUCLEOTIDE SEQUENCE [LARGE SCALE GENOMIC DNA]</scope>
    <source>
        <strain evidence="9 10">NSCS20N07D</strain>
    </source>
</reference>
<sequence length="396" mass="45228">MFSNKNFRSLFFSQAFSLFGSSLSTIAITQLFFNLSENNVSQNLGIVLVLKMCVYIIGAPLVHHFLKVFKQKKLMLTFDLVRFFLFLIMVFVAKSWEVYILMMFINICSAGFTPIYQFQLSEIFDDKTYTKAVFISKITNNILTVLAPVVASILLLFMSSKLLFVINSFTFLISFIFIKNLDDRSTIKKSRSVSNVFQSINIFLKNKSLLKVTTLVLISSMLGSIVYIKTISFIENDFHLSKSYMSLAMASYALGIGIVSFLVTLIIKEINPRRAMILGSVISLCVVLLDTVYFNVYILFFSWFLFGLSSGLIEGFMQVILKKEISAIDRHAYLVGYFSISHLGWLISYFTVGILLGSMNQETFFITMSFVVFSIFIFYGVISQKSWLRRYLISSL</sequence>
<evidence type="ECO:0000256" key="3">
    <source>
        <dbReference type="ARBA" id="ARBA00022475"/>
    </source>
</evidence>
<evidence type="ECO:0000256" key="1">
    <source>
        <dbReference type="ARBA" id="ARBA00004651"/>
    </source>
</evidence>
<keyword evidence="3" id="KW-1003">Cell membrane</keyword>
<evidence type="ECO:0000256" key="4">
    <source>
        <dbReference type="ARBA" id="ARBA00022692"/>
    </source>
</evidence>
<evidence type="ECO:0000256" key="5">
    <source>
        <dbReference type="ARBA" id="ARBA00022989"/>
    </source>
</evidence>
<evidence type="ECO:0000256" key="2">
    <source>
        <dbReference type="ARBA" id="ARBA00022448"/>
    </source>
</evidence>
<keyword evidence="2" id="KW-0813">Transport</keyword>
<dbReference type="CDD" id="cd06173">
    <property type="entry name" value="MFS_MefA_like"/>
    <property type="match status" value="1"/>
</dbReference>
<evidence type="ECO:0000259" key="8">
    <source>
        <dbReference type="PROSITE" id="PS50850"/>
    </source>
</evidence>
<dbReference type="AlphaFoldDB" id="A0A220VEY0"/>
<dbReference type="InterPro" id="IPR011701">
    <property type="entry name" value="MFS"/>
</dbReference>
<gene>
    <name evidence="9" type="ORF">CF386_07760</name>
</gene>
<dbReference type="PROSITE" id="PS50850">
    <property type="entry name" value="MFS"/>
    <property type="match status" value="1"/>
</dbReference>
<feature type="transmembrane region" description="Helical" evidence="7">
    <location>
        <begin position="163"/>
        <end position="181"/>
    </location>
</feature>
<accession>A0A220VEY0</accession>
<dbReference type="Proteomes" id="UP000242175">
    <property type="component" value="Chromosome small"/>
</dbReference>
<keyword evidence="5 7" id="KW-1133">Transmembrane helix</keyword>
<feature type="domain" description="Major facilitator superfamily (MFS) profile" evidence="8">
    <location>
        <begin position="208"/>
        <end position="396"/>
    </location>
</feature>